<dbReference type="Gene3D" id="2.130.10.10">
    <property type="entry name" value="YVTN repeat-like/Quinoprotein amine dehydrogenase"/>
    <property type="match status" value="4"/>
</dbReference>
<evidence type="ECO:0000256" key="9">
    <source>
        <dbReference type="SAM" id="Phobius"/>
    </source>
</evidence>
<dbReference type="PROSITE" id="PS50082">
    <property type="entry name" value="WD_REPEATS_2"/>
    <property type="match status" value="2"/>
</dbReference>
<evidence type="ECO:0000256" key="7">
    <source>
        <dbReference type="SAM" id="Coils"/>
    </source>
</evidence>
<dbReference type="Gene3D" id="1.10.510.10">
    <property type="entry name" value="Transferase(Phosphotransferase) domain 1"/>
    <property type="match status" value="1"/>
</dbReference>
<feature type="compositionally biased region" description="Low complexity" evidence="8">
    <location>
        <begin position="22"/>
        <end position="31"/>
    </location>
</feature>
<feature type="region of interest" description="Disordered" evidence="8">
    <location>
        <begin position="1"/>
        <end position="44"/>
    </location>
</feature>
<dbReference type="EMBL" id="JAXBLV010000244">
    <property type="protein sequence ID" value="MDY3563545.1"/>
    <property type="molecule type" value="Genomic_DNA"/>
</dbReference>
<dbReference type="SUPFAM" id="SSF50998">
    <property type="entry name" value="Quinoprotein alcohol dehydrogenase-like"/>
    <property type="match status" value="2"/>
</dbReference>
<comment type="caution">
    <text evidence="11">The sequence shown here is derived from an EMBL/GenBank/DDBJ whole genome shotgun (WGS) entry which is preliminary data.</text>
</comment>
<dbReference type="InterPro" id="IPR011009">
    <property type="entry name" value="Kinase-like_dom_sf"/>
</dbReference>
<feature type="binding site" evidence="6">
    <location>
        <position position="82"/>
    </location>
    <ligand>
        <name>ATP</name>
        <dbReference type="ChEBI" id="CHEBI:30616"/>
    </ligand>
</feature>
<reference evidence="12" key="1">
    <citation type="journal article" date="2023" name="Mar. Drugs">
        <title>Gemmata algarum, a Novel Planctomycete Isolated from an Algal Mat, Displays Antimicrobial Activity.</title>
        <authorList>
            <person name="Kumar G."/>
            <person name="Kallscheuer N."/>
            <person name="Kashif M."/>
            <person name="Ahamad S."/>
            <person name="Jagadeeshwari U."/>
            <person name="Pannikurungottu S."/>
            <person name="Haufschild T."/>
            <person name="Kabuu M."/>
            <person name="Sasikala C."/>
            <person name="Jogler C."/>
            <person name="Ramana C."/>
        </authorList>
    </citation>
    <scope>NUCLEOTIDE SEQUENCE [LARGE SCALE GENOMIC DNA]</scope>
    <source>
        <strain evidence="12">JC673</strain>
    </source>
</reference>
<dbReference type="SMART" id="SM00220">
    <property type="entry name" value="S_TKc"/>
    <property type="match status" value="1"/>
</dbReference>
<dbReference type="CDD" id="cd14014">
    <property type="entry name" value="STKc_PknB_like"/>
    <property type="match status" value="1"/>
</dbReference>
<sequence>MSTARQPADDKTERLLPVPIRGAAGAAGAAGPRDPDATGPVAPAGGLPTVRGYELLGELGRGGMGVVYLAVQQGLRRRVAIKMLPPGAAANPLDVARFFGEAEAVAAVKHPHVVQIHEFALHESRPFMAMEHLSGGSLAARLRAGPLPADDAARLAEKLARAVQAAHEQGVVHRDLKPGNVLFDAEGEPRVTDFGLAKHGASDLTQTREVMGTPAYMAPEQASGRTKYAGPAADVYALGVILYECLTGAPPFEHAGADAWPVLHRVIHEPPAAPSRAARVPLDLDLICLRCLEKGPADRYPTAAALADDLARFLNRQPVSVRPPGPVERGLKWARRRPAAATACAAAAALTAALATGAVVVGFWLRALDAQQKAETANRDLRDQMAQTDEARENALRREGEAKRAEQLVSLQKRDIEQALRGERAAKQSLQGAQQELLRTKYYHDVALAHREWGEGNVERADQLLAACPKELRGWEWWHCRSVAHPEAAAFVVPKCLDLTYSPGGARLVVLTDDAQVEYRDPDSGALLKRVPVPTRAPLRRWLSADGRRLLTAALDPKYDHEPLPADRSRASAADVRDGETGELLVSWNSVDGVFPECAVSADGAVAVISGDQENSRARSYDLKTGRLIAELPERLSSPYAALTGDGKLALAVTMDEERFVSTTLWETTTGRVVQRLRCAHNGLPVSMSQSALSPDGAHVVFASDKGDLGFWKVGQPAPFRYLTGTHTGGGCRIAFSADGSRCATAGGEDGIRVWKVGTGEPVGTLHGHRGRVNKLLFHPTRDELLTLDSLGRCKVWRGGGSRAVGSFEPPTPCPVPVAVNDRADTMFVPHIFPDQANALLFQRAGAKRTLVPKAEGVAHHLFQPGGNLLAVATAGEASPVLRLLDAATGAPVRAIATPAPLGALAFSADGSRVAGALVGNELMAWEVATGKELFRATGPPVAGVGAMSGDGTRIAWASAVRFAAIYDVASRRKLCGLRLNPPAAICAAALNRDGSRIALGTADRMVYLFDVPADGAGQLVPLEADTALAHAAAVRALAFSATGDRLVSGSDDGTVKVWDPHARHEILALKLPHREPVRRLLFSRDGNRLIAVGETRGAVIFDGTPAP</sequence>
<dbReference type="RefSeq" id="WP_320689723.1">
    <property type="nucleotide sequence ID" value="NZ_JAXBLV010000244.1"/>
</dbReference>
<name>A0ABU5F7H0_9BACT</name>
<keyword evidence="2 6" id="KW-0547">Nucleotide-binding</keyword>
<evidence type="ECO:0000313" key="11">
    <source>
        <dbReference type="EMBL" id="MDY3563545.1"/>
    </source>
</evidence>
<proteinExistence type="predicted"/>
<dbReference type="InterPro" id="IPR000719">
    <property type="entry name" value="Prot_kinase_dom"/>
</dbReference>
<dbReference type="PANTHER" id="PTHR43289:SF6">
    <property type="entry name" value="SERINE_THREONINE-PROTEIN KINASE NEKL-3"/>
    <property type="match status" value="1"/>
</dbReference>
<dbReference type="PANTHER" id="PTHR43289">
    <property type="entry name" value="MITOGEN-ACTIVATED PROTEIN KINASE KINASE KINASE 20-RELATED"/>
    <property type="match status" value="1"/>
</dbReference>
<evidence type="ECO:0000256" key="1">
    <source>
        <dbReference type="ARBA" id="ARBA00022679"/>
    </source>
</evidence>
<dbReference type="Pfam" id="PF00069">
    <property type="entry name" value="Pkinase"/>
    <property type="match status" value="1"/>
</dbReference>
<keyword evidence="3 11" id="KW-0418">Kinase</keyword>
<keyword evidence="12" id="KW-1185">Reference proteome</keyword>
<feature type="repeat" description="WD" evidence="5">
    <location>
        <begin position="724"/>
        <end position="765"/>
    </location>
</feature>
<evidence type="ECO:0000256" key="2">
    <source>
        <dbReference type="ARBA" id="ARBA00022741"/>
    </source>
</evidence>
<dbReference type="InterPro" id="IPR001680">
    <property type="entry name" value="WD40_rpt"/>
</dbReference>
<evidence type="ECO:0000256" key="8">
    <source>
        <dbReference type="SAM" id="MobiDB-lite"/>
    </source>
</evidence>
<keyword evidence="4 6" id="KW-0067">ATP-binding</keyword>
<feature type="repeat" description="WD" evidence="5">
    <location>
        <begin position="1028"/>
        <end position="1060"/>
    </location>
</feature>
<evidence type="ECO:0000256" key="5">
    <source>
        <dbReference type="PROSITE-ProRule" id="PRU00221"/>
    </source>
</evidence>
<dbReference type="Proteomes" id="UP001272242">
    <property type="component" value="Unassembled WGS sequence"/>
</dbReference>
<dbReference type="PROSITE" id="PS50294">
    <property type="entry name" value="WD_REPEATS_REGION"/>
    <property type="match status" value="1"/>
</dbReference>
<dbReference type="Gene3D" id="3.30.200.20">
    <property type="entry name" value="Phosphorylase Kinase, domain 1"/>
    <property type="match status" value="1"/>
</dbReference>
<keyword evidence="9" id="KW-0472">Membrane</keyword>
<evidence type="ECO:0000256" key="4">
    <source>
        <dbReference type="ARBA" id="ARBA00022840"/>
    </source>
</evidence>
<organism evidence="11 12">
    <name type="scientific">Gemmata algarum</name>
    <dbReference type="NCBI Taxonomy" id="2975278"/>
    <lineage>
        <taxon>Bacteria</taxon>
        <taxon>Pseudomonadati</taxon>
        <taxon>Planctomycetota</taxon>
        <taxon>Planctomycetia</taxon>
        <taxon>Gemmatales</taxon>
        <taxon>Gemmataceae</taxon>
        <taxon>Gemmata</taxon>
    </lineage>
</organism>
<keyword evidence="5" id="KW-0853">WD repeat</keyword>
<dbReference type="InterPro" id="IPR011047">
    <property type="entry name" value="Quinoprotein_ADH-like_sf"/>
</dbReference>
<protein>
    <submittedName>
        <fullName evidence="11">Serine/threonine-protein kinase</fullName>
    </submittedName>
</protein>
<keyword evidence="9" id="KW-0812">Transmembrane</keyword>
<dbReference type="PROSITE" id="PS50011">
    <property type="entry name" value="PROTEIN_KINASE_DOM"/>
    <property type="match status" value="1"/>
</dbReference>
<evidence type="ECO:0000313" key="12">
    <source>
        <dbReference type="Proteomes" id="UP001272242"/>
    </source>
</evidence>
<dbReference type="PROSITE" id="PS00108">
    <property type="entry name" value="PROTEIN_KINASE_ST"/>
    <property type="match status" value="1"/>
</dbReference>
<feature type="domain" description="Protein kinase" evidence="10">
    <location>
        <begin position="53"/>
        <end position="314"/>
    </location>
</feature>
<evidence type="ECO:0000256" key="6">
    <source>
        <dbReference type="PROSITE-ProRule" id="PRU10141"/>
    </source>
</evidence>
<dbReference type="InterPro" id="IPR017441">
    <property type="entry name" value="Protein_kinase_ATP_BS"/>
</dbReference>
<keyword evidence="1" id="KW-0808">Transferase</keyword>
<dbReference type="GO" id="GO:0016301">
    <property type="term" value="F:kinase activity"/>
    <property type="evidence" value="ECO:0007669"/>
    <property type="project" value="UniProtKB-KW"/>
</dbReference>
<dbReference type="InterPro" id="IPR015943">
    <property type="entry name" value="WD40/YVTN_repeat-like_dom_sf"/>
</dbReference>
<dbReference type="InterPro" id="IPR008271">
    <property type="entry name" value="Ser/Thr_kinase_AS"/>
</dbReference>
<dbReference type="SMART" id="SM00320">
    <property type="entry name" value="WD40"/>
    <property type="match status" value="7"/>
</dbReference>
<evidence type="ECO:0000256" key="3">
    <source>
        <dbReference type="ARBA" id="ARBA00022777"/>
    </source>
</evidence>
<keyword evidence="7" id="KW-0175">Coiled coil</keyword>
<evidence type="ECO:0000259" key="10">
    <source>
        <dbReference type="PROSITE" id="PS50011"/>
    </source>
</evidence>
<gene>
    <name evidence="11" type="ORF">R5W23_005158</name>
</gene>
<dbReference type="Pfam" id="PF00400">
    <property type="entry name" value="WD40"/>
    <property type="match status" value="2"/>
</dbReference>
<dbReference type="PROSITE" id="PS00107">
    <property type="entry name" value="PROTEIN_KINASE_ATP"/>
    <property type="match status" value="1"/>
</dbReference>
<feature type="transmembrane region" description="Helical" evidence="9">
    <location>
        <begin position="339"/>
        <end position="365"/>
    </location>
</feature>
<feature type="coiled-coil region" evidence="7">
    <location>
        <begin position="367"/>
        <end position="398"/>
    </location>
</feature>
<dbReference type="SUPFAM" id="SSF56112">
    <property type="entry name" value="Protein kinase-like (PK-like)"/>
    <property type="match status" value="1"/>
</dbReference>
<accession>A0ABU5F7H0</accession>
<keyword evidence="9" id="KW-1133">Transmembrane helix</keyword>